<evidence type="ECO:0000313" key="3">
    <source>
        <dbReference type="Proteomes" id="UP000182658"/>
    </source>
</evidence>
<reference evidence="2 3" key="1">
    <citation type="submission" date="2016-10" db="EMBL/GenBank/DDBJ databases">
        <title>Draft genome sequence of Coniochaeta ligniaria NRRL30616, a lignocellulolytic fungus for bioabatement of inhibitors in plant biomass hydrolysates.</title>
        <authorList>
            <consortium name="DOE Joint Genome Institute"/>
            <person name="Jimenez D.J."/>
            <person name="Hector R.E."/>
            <person name="Riley R."/>
            <person name="Sun H."/>
            <person name="Grigoriev I.V."/>
            <person name="Van Elsas J.D."/>
            <person name="Nichols N.N."/>
        </authorList>
    </citation>
    <scope>NUCLEOTIDE SEQUENCE [LARGE SCALE GENOMIC DNA]</scope>
    <source>
        <strain evidence="2 3">NRRL 30616</strain>
    </source>
</reference>
<proteinExistence type="predicted"/>
<sequence length="538" mass="58466">MRLDPTGGGGVNGKAVLEPPRKSGSCEIEEDDSINTSVMLSVRGAACGSDPAWQPTISAYTAADTDNQLRNYYQAWQTNPQRPFTNTLAKSFGSGPTGYMCGIGLQGSCGSQIGCEAYVDNGDPTWSYLSLLSIANLDTTFNDMYTGITNGQLQYISKISNMSQEFFPTYDLVNPQEVMKWIQFAVAILPLFGMAFPALEPAIVAVESFAQGGLGVANTFMPVPADATPLTIAALQTFAGDVSKKAQDAIVTWANTTFWGYEDDMHHTILDYVSRGAWVDVTSIPSATVFEDFYFKHMVASTVNSQWNHSKIFTVFQKTDDPASTGCANETMWYSSEDGGVYCTYMYTESGTLSGYLDQPYGLNVLMNSTYGINGSDISKSSAKAYRLSGFNFTTQDAWNALSTAMASPNSTSPFLEGPGWTGTFTLPVCDIGHNNWTTAYGDTSAGRFGVLPCCCGPNCTETAAFVEAANMKGFQTLLRGCKVQFEGYDEVDYGFAWEDSLAFKWAMWGVWKRLGLVLSSICTLGVAVPIWLFKVPE</sequence>
<gene>
    <name evidence="2" type="ORF">CONLIGDRAFT_681712</name>
</gene>
<dbReference type="STRING" id="1408157.A0A1J7JHJ7"/>
<feature type="region of interest" description="Disordered" evidence="1">
    <location>
        <begin position="1"/>
        <end position="28"/>
    </location>
</feature>
<evidence type="ECO:0000256" key="1">
    <source>
        <dbReference type="SAM" id="MobiDB-lite"/>
    </source>
</evidence>
<organism evidence="2 3">
    <name type="scientific">Coniochaeta ligniaria NRRL 30616</name>
    <dbReference type="NCBI Taxonomy" id="1408157"/>
    <lineage>
        <taxon>Eukaryota</taxon>
        <taxon>Fungi</taxon>
        <taxon>Dikarya</taxon>
        <taxon>Ascomycota</taxon>
        <taxon>Pezizomycotina</taxon>
        <taxon>Sordariomycetes</taxon>
        <taxon>Sordariomycetidae</taxon>
        <taxon>Coniochaetales</taxon>
        <taxon>Coniochaetaceae</taxon>
        <taxon>Coniochaeta</taxon>
    </lineage>
</organism>
<dbReference type="AlphaFoldDB" id="A0A1J7JHJ7"/>
<name>A0A1J7JHJ7_9PEZI</name>
<evidence type="ECO:0000313" key="2">
    <source>
        <dbReference type="EMBL" id="OIW28764.1"/>
    </source>
</evidence>
<accession>A0A1J7JHJ7</accession>
<dbReference type="InParanoid" id="A0A1J7JHJ7"/>
<dbReference type="EMBL" id="KV875098">
    <property type="protein sequence ID" value="OIW28764.1"/>
    <property type="molecule type" value="Genomic_DNA"/>
</dbReference>
<dbReference type="Proteomes" id="UP000182658">
    <property type="component" value="Unassembled WGS sequence"/>
</dbReference>
<dbReference type="OrthoDB" id="5383967at2759"/>
<protein>
    <submittedName>
        <fullName evidence="2">Uncharacterized protein</fullName>
    </submittedName>
</protein>
<feature type="compositionally biased region" description="Gly residues" evidence="1">
    <location>
        <begin position="1"/>
        <end position="12"/>
    </location>
</feature>
<keyword evidence="3" id="KW-1185">Reference proteome</keyword>